<proteinExistence type="predicted"/>
<evidence type="ECO:0000313" key="1">
    <source>
        <dbReference type="EMBL" id="KAB0805597.1"/>
    </source>
</evidence>
<organism evidence="1 2">
    <name type="scientific">Photinus pyralis</name>
    <name type="common">Common eastern firefly</name>
    <name type="synonym">Lampyris pyralis</name>
    <dbReference type="NCBI Taxonomy" id="7054"/>
    <lineage>
        <taxon>Eukaryota</taxon>
        <taxon>Metazoa</taxon>
        <taxon>Ecdysozoa</taxon>
        <taxon>Arthropoda</taxon>
        <taxon>Hexapoda</taxon>
        <taxon>Insecta</taxon>
        <taxon>Pterygota</taxon>
        <taxon>Neoptera</taxon>
        <taxon>Endopterygota</taxon>
        <taxon>Coleoptera</taxon>
        <taxon>Polyphaga</taxon>
        <taxon>Elateriformia</taxon>
        <taxon>Elateroidea</taxon>
        <taxon>Lampyridae</taxon>
        <taxon>Lampyrinae</taxon>
        <taxon>Photinus</taxon>
    </lineage>
</organism>
<comment type="caution">
    <text evidence="1">The sequence shown here is derived from an EMBL/GenBank/DDBJ whole genome shotgun (WGS) entry which is preliminary data.</text>
</comment>
<dbReference type="EMBL" id="VVIM01000001">
    <property type="protein sequence ID" value="KAB0805597.1"/>
    <property type="molecule type" value="Genomic_DNA"/>
</dbReference>
<accession>A0A5N4B7L7</accession>
<dbReference type="Proteomes" id="UP000327044">
    <property type="component" value="Unassembled WGS sequence"/>
</dbReference>
<reference evidence="1 2" key="1">
    <citation type="journal article" date="2018" name="Elife">
        <title>Firefly genomes illuminate parallel origins of bioluminescence in beetles.</title>
        <authorList>
            <person name="Fallon T.R."/>
            <person name="Lower S.E."/>
            <person name="Chang C.H."/>
            <person name="Bessho-Uehara M."/>
            <person name="Martin G.J."/>
            <person name="Bewick A.J."/>
            <person name="Behringer M."/>
            <person name="Debat H.J."/>
            <person name="Wong I."/>
            <person name="Day J.C."/>
            <person name="Suvorov A."/>
            <person name="Silva C.J."/>
            <person name="Stanger-Hall K.F."/>
            <person name="Hall D.W."/>
            <person name="Schmitz R.J."/>
            <person name="Nelson D.R."/>
            <person name="Lewis S.M."/>
            <person name="Shigenobu S."/>
            <person name="Bybee S.M."/>
            <person name="Larracuente A.M."/>
            <person name="Oba Y."/>
            <person name="Weng J.K."/>
        </authorList>
    </citation>
    <scope>NUCLEOTIDE SEQUENCE [LARGE SCALE GENOMIC DNA]</scope>
    <source>
        <strain evidence="1">1611_PpyrPB1</strain>
        <tissue evidence="1">Whole body</tissue>
    </source>
</reference>
<gene>
    <name evidence="1" type="ORF">PPYR_02567</name>
</gene>
<keyword evidence="2" id="KW-1185">Reference proteome</keyword>
<protein>
    <submittedName>
        <fullName evidence="1">Uncharacterized protein</fullName>
    </submittedName>
</protein>
<dbReference type="AlphaFoldDB" id="A0A5N4B7L7"/>
<dbReference type="InParanoid" id="A0A5N4B7L7"/>
<evidence type="ECO:0000313" key="2">
    <source>
        <dbReference type="Proteomes" id="UP000327044"/>
    </source>
</evidence>
<sequence length="141" mass="15913">MTEEERTFVPKMRSNNLKIFCNRCNVSLAAIADIKSMVNDLELAFESRIEKLENLITENTTQSLSSKEDTINEAVDRLNRSLNVVLYNVPETPAINDCDFANDILEVIDSTLVVSPGSVHVHRIGAPSNNKPRLRLDHKIY</sequence>
<name>A0A5N4B7L7_PHOPY</name>